<keyword evidence="6 13" id="KW-0479">Metal-binding</keyword>
<dbReference type="InterPro" id="IPR004365">
    <property type="entry name" value="NA-bd_OB_tRNA"/>
</dbReference>
<evidence type="ECO:0000256" key="4">
    <source>
        <dbReference type="ARBA" id="ARBA00022692"/>
    </source>
</evidence>
<feature type="transmembrane region" description="Helical" evidence="15">
    <location>
        <begin position="1712"/>
        <end position="1733"/>
    </location>
</feature>
<evidence type="ECO:0000256" key="3">
    <source>
        <dbReference type="ARBA" id="ARBA00005690"/>
    </source>
</evidence>
<feature type="transmembrane region" description="Helical" evidence="15">
    <location>
        <begin position="211"/>
        <end position="232"/>
    </location>
</feature>
<reference evidence="17 18" key="1">
    <citation type="submission" date="2020-10" db="EMBL/GenBank/DDBJ databases">
        <authorList>
            <person name="Klimov P.B."/>
            <person name="Dyachkov S.M."/>
            <person name="Chetverikov P.E."/>
        </authorList>
    </citation>
    <scope>NUCLEOTIDE SEQUENCE [LARGE SCALE GENOMIC DNA]</scope>
    <source>
        <strain evidence="17">BMOC 18-1129-001#AD2665</strain>
        <tissue evidence="17">Entire mites</tissue>
    </source>
</reference>
<protein>
    <recommendedName>
        <fullName evidence="13">Replication protein A subunit</fullName>
    </recommendedName>
</protein>
<feature type="transmembrane region" description="Helical" evidence="15">
    <location>
        <begin position="1144"/>
        <end position="1161"/>
    </location>
</feature>
<evidence type="ECO:0000256" key="1">
    <source>
        <dbReference type="ARBA" id="ARBA00004123"/>
    </source>
</evidence>
<dbReference type="Pfam" id="PF00194">
    <property type="entry name" value="Carb_anhydrase"/>
    <property type="match status" value="1"/>
</dbReference>
<dbReference type="NCBIfam" id="TIGR00617">
    <property type="entry name" value="rpa1"/>
    <property type="match status" value="1"/>
</dbReference>
<dbReference type="CDD" id="cd04474">
    <property type="entry name" value="RPA1_DBD_A"/>
    <property type="match status" value="1"/>
</dbReference>
<accession>A0ABQ7S9R3</accession>
<dbReference type="InterPro" id="IPR001104">
    <property type="entry name" value="3-oxo-5_a-steroid_4-DH_C"/>
</dbReference>
<feature type="non-terminal residue" evidence="17">
    <location>
        <position position="1"/>
    </location>
</feature>
<dbReference type="CDD" id="cd00326">
    <property type="entry name" value="alpha_CA"/>
    <property type="match status" value="1"/>
</dbReference>
<evidence type="ECO:0000256" key="5">
    <source>
        <dbReference type="ARBA" id="ARBA00022705"/>
    </source>
</evidence>
<feature type="transmembrane region" description="Helical" evidence="15">
    <location>
        <begin position="1450"/>
        <end position="1469"/>
    </location>
</feature>
<keyword evidence="9 15" id="KW-1133">Transmembrane helix</keyword>
<gene>
    <name evidence="17" type="primary">slc7a2</name>
    <name evidence="17" type="ORF">GZH46_01292</name>
</gene>
<comment type="similarity">
    <text evidence="3 13">Belongs to the replication factor A protein 1 family.</text>
</comment>
<keyword evidence="11 15" id="KW-0472">Membrane</keyword>
<comment type="function">
    <text evidence="13">As part of the heterotrimeric replication protein A complex (RPA/RP-A), binds and stabilizes single-stranded DNA intermediates, that form during DNA replication or upon DNA stress. It prevents their reannealing and in parallel, recruits and activates different proteins and complexes involved in DNA metabolism. Thereby, it plays an essential role both in DNA replication and the cellular response to DNA damage.</text>
</comment>
<sequence>MHLVHIKKGLDKERISIEPDSVAVIAVLVESNRKSNANFNPIVNTLISLNMSDTPAQIEFNTIYDLMPQNLQNFYTYQGSLTTPPCYEVVNWIVMQQRIYINAKQMELFRNLYARSGHDDGGEQAHQIMPNFRQTQNSSGRVIMASFSPSTLNEVASATTTPCASWLVVLFVFGQFALLRVNNNNNNKSRQANNNNKPHWFWSIYYLPKRWFSHFYLIAFGSFSLALAYALFQYTDTSFKRRYSHLLNLNYVFAKLTHERIKDVHTVTSNIFAIMLMLFQVTRRLYECLFVSVFSDSGKINILHYTFGCSFYVFAALSLVCPITVEPNPDITIQLILANLVTIGRSLAFIVFVYASLVQHKCHIILANLRKDKSGRVITDQHFVPSGYLFEFITCPHFLAEISSNFPKRREKGNEVAMITRIANKIQPVTHANPPIHPILSIMDHTRLTQGAIKQMLTQPIGSVINPVVQILAHKPVEPGTLERDNEISSGKPRIRLMINDGQDCHQYCIIANEDLVNDINSGNIDKFSVIRIVNYSTSPFKQDSKLIIIINADLVCRGAEIGCKIGDAPTSNRGVDQRARYQAPAQQSPAAPAQRAPVIPPQRAPVVPAQHAPMVPTQQATVVPIRQAPMVAPSARSNLADQYYLDISTLSPYSSKWAIRGRVVIKQDMRYYSNAKGEGKLFAFVVADKTGEIKMTCFNNEADKFYPLIQQGRVYSIKGGKIAAANKRYTSAEYECTLGQETIIEECHDNNALAEMPTIRYNFIRIENIATRDVETPIDVIGVILNVGEPGTVISKTRNKELKKRNITIVDDSRHDISVTIWGEASETFTAQQGDVFASKGARIGVYGGRSLSAGDHIAINPDIPETRKLKNWFSSHVDNNYKHLTIDGEASVTSEWRDIMTINDLDYVRSVEKYLLSKVKATIMSVGQKPLYKCCPSEQCKNKKLEDMPNAGGMRCANCQQTHTVAKMRYNLSINIGDGSGDTWTTLWDQTAENLIGYKAEDLFKIMEEDKDKDKYGKVMEQPTFKTYIFTIRSKLDNWDGKERIRHTVASIAALDYAAHANKLIADIRAIAIKMSGLNSKFKRFVWMLSRRKPMDTTEEAPTDLNRCLDTLSLTALGVGSTLGFGLYVLSAKVPKSGSAYAYSYITFVAFIIGWNLTLEHVIGTASLARGYSGYLGSLFASIPVAGLNDTLIVHPAAPAPNWAPEFMQSYVTNFDALAFGLTMLVTGLLLLGVQVSSKFQMTFASLNLSVALFIFICGCFKANFHNWNLSTAEIPASAGAGGFMPFGFTGVIAGAGTCFFAFVGFDGIASAAEETKNPRKAIPNSILWTSGIIFITYCAMSTIQTLIWPYWDQKKSAPLPYIFEQLQMPYAKWTVLVGVLAGLSTSFVGGFLPLPRILYAMARDGVIYRVLSIVSKRFKVPVVATIVGGILIACLASLLEIDQLADMLSIGTLAAYSLVSISVLLLRYEHQQPTNCDAPLPLYKTDALPDRNRQSTIANNGNGNGNDNNGKTASNNLASIANTVVPFANVTNGVCDKKTATAGQQSALANQRQQQSNGNQLALPTTLNDSVSDISVSAFTECTTNKDQTSIGSRSSVSLLSLFLERRQYEPNEQTTHVSRVIILLLVVTTTALDAALVAWGPTLYELNWMPISVITMLTGATFVLCFLLDRLPMSPKSTNSFEVPWVPTIPVFSVVINTYLMLNLSVMTWIRFAVWMAIGFFIYFTYGIFKSTGYKDAHCH</sequence>
<feature type="transmembrane region" description="Helical" evidence="15">
    <location>
        <begin position="302"/>
        <end position="323"/>
    </location>
</feature>
<feature type="compositionally biased region" description="Low complexity" evidence="14">
    <location>
        <begin position="581"/>
        <end position="597"/>
    </location>
</feature>
<dbReference type="Pfam" id="PF01336">
    <property type="entry name" value="tRNA_anti-codon"/>
    <property type="match status" value="1"/>
</dbReference>
<dbReference type="Pfam" id="PF08646">
    <property type="entry name" value="Rep_fac-A_C"/>
    <property type="match status" value="1"/>
</dbReference>
<feature type="transmembrane region" description="Helical" evidence="15">
    <location>
        <begin position="1624"/>
        <end position="1643"/>
    </location>
</feature>
<feature type="transmembrane region" description="Helical" evidence="15">
    <location>
        <begin position="1687"/>
        <end position="1706"/>
    </location>
</feature>
<feature type="compositionally biased region" description="Low complexity" evidence="14">
    <location>
        <begin position="1502"/>
        <end position="1513"/>
    </location>
</feature>
<dbReference type="Proteomes" id="UP000825002">
    <property type="component" value="Unassembled WGS sequence"/>
</dbReference>
<dbReference type="Pfam" id="PF04057">
    <property type="entry name" value="Rep-A_N"/>
    <property type="match status" value="1"/>
</dbReference>
<dbReference type="InterPro" id="IPR004591">
    <property type="entry name" value="Rfa1"/>
</dbReference>
<dbReference type="SUPFAM" id="SSF51069">
    <property type="entry name" value="Carbonic anhydrase"/>
    <property type="match status" value="1"/>
</dbReference>
<evidence type="ECO:0000313" key="17">
    <source>
        <dbReference type="EMBL" id="KAG9510175.1"/>
    </source>
</evidence>
<feature type="region of interest" description="Disordered" evidence="14">
    <location>
        <begin position="573"/>
        <end position="597"/>
    </location>
</feature>
<dbReference type="Gene3D" id="1.20.1740.10">
    <property type="entry name" value="Amino acid/polyamine transporter I"/>
    <property type="match status" value="1"/>
</dbReference>
<dbReference type="PANTHER" id="PTHR43243">
    <property type="entry name" value="INNER MEMBRANE TRANSPORTER YGJI-RELATED"/>
    <property type="match status" value="1"/>
</dbReference>
<feature type="transmembrane region" description="Helical" evidence="15">
    <location>
        <begin position="1286"/>
        <end position="1308"/>
    </location>
</feature>
<dbReference type="InterPro" id="IPR007199">
    <property type="entry name" value="Rep_factor-A_N"/>
</dbReference>
<dbReference type="CDD" id="cd04476">
    <property type="entry name" value="RPA1_DBD_C"/>
    <property type="match status" value="1"/>
</dbReference>
<dbReference type="InterPro" id="IPR012340">
    <property type="entry name" value="NA-bd_OB-fold"/>
</dbReference>
<keyword evidence="4 15" id="KW-0812">Transmembrane</keyword>
<feature type="domain" description="Alpha-carbonic anhydrase" evidence="16">
    <location>
        <begin position="1"/>
        <end position="147"/>
    </location>
</feature>
<dbReference type="Gene3D" id="3.10.200.10">
    <property type="entry name" value="Alpha carbonic anhydrase"/>
    <property type="match status" value="1"/>
</dbReference>
<keyword evidence="8 13" id="KW-0862">Zinc</keyword>
<dbReference type="CDD" id="cd04475">
    <property type="entry name" value="RPA1_DBD_B"/>
    <property type="match status" value="1"/>
</dbReference>
<dbReference type="PROSITE" id="PS51144">
    <property type="entry name" value="ALPHA_CA_2"/>
    <property type="match status" value="1"/>
</dbReference>
<keyword evidence="7 13" id="KW-0863">Zinc-finger</keyword>
<feature type="transmembrane region" description="Helical" evidence="15">
    <location>
        <begin position="1246"/>
        <end position="1266"/>
    </location>
</feature>
<dbReference type="InterPro" id="IPR001148">
    <property type="entry name" value="CA_dom"/>
</dbReference>
<keyword evidence="5 13" id="KW-0235">DNA replication</keyword>
<keyword evidence="12 13" id="KW-0539">Nucleus</keyword>
<evidence type="ECO:0000256" key="13">
    <source>
        <dbReference type="RuleBase" id="RU364130"/>
    </source>
</evidence>
<dbReference type="Gene3D" id="2.40.50.140">
    <property type="entry name" value="Nucleic acid-binding proteins"/>
    <property type="match status" value="4"/>
</dbReference>
<dbReference type="InterPro" id="IPR036398">
    <property type="entry name" value="CA_dom_sf"/>
</dbReference>
<dbReference type="Pfam" id="PF02544">
    <property type="entry name" value="Steroid_dh"/>
    <property type="match status" value="1"/>
</dbReference>
<comment type="subunit">
    <text evidence="13">Component of the heterotrimeric canonical replication protein A complex (RPA).</text>
</comment>
<comment type="caution">
    <text evidence="17">The sequence shown here is derived from an EMBL/GenBank/DDBJ whole genome shotgun (WGS) entry which is preliminary data.</text>
</comment>
<keyword evidence="18" id="KW-1185">Reference proteome</keyword>
<dbReference type="SMART" id="SM01057">
    <property type="entry name" value="Carb_anhydrase"/>
    <property type="match status" value="1"/>
</dbReference>
<feature type="transmembrane region" description="Helical" evidence="15">
    <location>
        <begin position="1329"/>
        <end position="1354"/>
    </location>
</feature>
<feature type="region of interest" description="Disordered" evidence="14">
    <location>
        <begin position="1495"/>
        <end position="1517"/>
    </location>
</feature>
<evidence type="ECO:0000256" key="15">
    <source>
        <dbReference type="SAM" id="Phobius"/>
    </source>
</evidence>
<dbReference type="InterPro" id="IPR004841">
    <property type="entry name" value="AA-permease/SLC12A_dom"/>
</dbReference>
<evidence type="ECO:0000256" key="10">
    <source>
        <dbReference type="ARBA" id="ARBA00023125"/>
    </source>
</evidence>
<evidence type="ECO:0000256" key="6">
    <source>
        <dbReference type="ARBA" id="ARBA00022723"/>
    </source>
</evidence>
<proteinExistence type="inferred from homology"/>
<feature type="transmembrane region" description="Helical" evidence="15">
    <location>
        <begin position="1213"/>
        <end position="1234"/>
    </location>
</feature>
<dbReference type="PANTHER" id="PTHR43243:SF105">
    <property type="entry name" value="CATIONIC AMINO ACID TRANSPORTER C-TERMINAL DOMAIN-CONTAINING PROTEIN"/>
    <property type="match status" value="1"/>
</dbReference>
<dbReference type="InterPro" id="IPR029485">
    <property type="entry name" value="CAT_C"/>
</dbReference>
<organism evidence="17 18">
    <name type="scientific">Fragariocoptes setiger</name>
    <dbReference type="NCBI Taxonomy" id="1670756"/>
    <lineage>
        <taxon>Eukaryota</taxon>
        <taxon>Metazoa</taxon>
        <taxon>Ecdysozoa</taxon>
        <taxon>Arthropoda</taxon>
        <taxon>Chelicerata</taxon>
        <taxon>Arachnida</taxon>
        <taxon>Acari</taxon>
        <taxon>Acariformes</taxon>
        <taxon>Trombidiformes</taxon>
        <taxon>Prostigmata</taxon>
        <taxon>Eupodina</taxon>
        <taxon>Eriophyoidea</taxon>
        <taxon>Phytoptidae</taxon>
        <taxon>Fragariocoptes</taxon>
    </lineage>
</organism>
<evidence type="ECO:0000256" key="7">
    <source>
        <dbReference type="ARBA" id="ARBA00022771"/>
    </source>
</evidence>
<dbReference type="Pfam" id="PF13906">
    <property type="entry name" value="AA_permease_C"/>
    <property type="match status" value="1"/>
</dbReference>
<name>A0ABQ7S9R3_9ACAR</name>
<evidence type="ECO:0000259" key="16">
    <source>
        <dbReference type="PROSITE" id="PS51144"/>
    </source>
</evidence>
<feature type="transmembrane region" description="Helical" evidence="15">
    <location>
        <begin position="335"/>
        <end position="357"/>
    </location>
</feature>
<keyword evidence="10 13" id="KW-0238">DNA-binding</keyword>
<dbReference type="PROSITE" id="PS50244">
    <property type="entry name" value="S5A_REDUCTASE"/>
    <property type="match status" value="1"/>
</dbReference>
<feature type="transmembrane region" description="Helical" evidence="15">
    <location>
        <begin position="1655"/>
        <end position="1675"/>
    </location>
</feature>
<evidence type="ECO:0000256" key="14">
    <source>
        <dbReference type="SAM" id="MobiDB-lite"/>
    </source>
</evidence>
<evidence type="ECO:0000256" key="12">
    <source>
        <dbReference type="ARBA" id="ARBA00023242"/>
    </source>
</evidence>
<comment type="subcellular location">
    <subcellularLocation>
        <location evidence="2">Membrane</location>
        <topology evidence="2">Multi-pass membrane protein</topology>
    </subcellularLocation>
    <subcellularLocation>
        <location evidence="1 13">Nucleus</location>
    </subcellularLocation>
</comment>
<dbReference type="InterPro" id="IPR013955">
    <property type="entry name" value="Rep_factor-A_C"/>
</dbReference>
<dbReference type="EMBL" id="JAIFTH010000215">
    <property type="protein sequence ID" value="KAG9510175.1"/>
    <property type="molecule type" value="Genomic_DNA"/>
</dbReference>
<dbReference type="InterPro" id="IPR047192">
    <property type="entry name" value="Euk_RPA1_DBD_C"/>
</dbReference>
<evidence type="ECO:0000256" key="8">
    <source>
        <dbReference type="ARBA" id="ARBA00022833"/>
    </source>
</evidence>
<dbReference type="InterPro" id="IPR031657">
    <property type="entry name" value="REPA_OB_2"/>
</dbReference>
<dbReference type="Pfam" id="PF16900">
    <property type="entry name" value="REPA_OB_2"/>
    <property type="match status" value="1"/>
</dbReference>
<feature type="transmembrane region" description="Helical" evidence="15">
    <location>
        <begin position="1374"/>
        <end position="1402"/>
    </location>
</feature>
<dbReference type="SUPFAM" id="SSF50249">
    <property type="entry name" value="Nucleic acid-binding proteins"/>
    <property type="match status" value="4"/>
</dbReference>
<dbReference type="Pfam" id="PF00324">
    <property type="entry name" value="AA_permease"/>
    <property type="match status" value="1"/>
</dbReference>
<evidence type="ECO:0000256" key="9">
    <source>
        <dbReference type="ARBA" id="ARBA00022989"/>
    </source>
</evidence>
<feature type="transmembrane region" description="Helical" evidence="15">
    <location>
        <begin position="1423"/>
        <end position="1444"/>
    </location>
</feature>
<feature type="transmembrane region" description="Helical" evidence="15">
    <location>
        <begin position="264"/>
        <end position="282"/>
    </location>
</feature>
<evidence type="ECO:0000313" key="18">
    <source>
        <dbReference type="Proteomes" id="UP000825002"/>
    </source>
</evidence>
<evidence type="ECO:0000256" key="11">
    <source>
        <dbReference type="ARBA" id="ARBA00023136"/>
    </source>
</evidence>
<evidence type="ECO:0000256" key="2">
    <source>
        <dbReference type="ARBA" id="ARBA00004141"/>
    </source>
</evidence>